<gene>
    <name evidence="1" type="ORF">LYNGBM3L_68190</name>
</gene>
<accession>F4Y2P0</accession>
<sequence>MSDWQLAHQPESIIFLLVAIPVSEKVKILNAIPLVILPPYWYAIQGKRKKNELIIC</sequence>
<proteinExistence type="predicted"/>
<dbReference type="HOGENOM" id="CLU_3009354_0_0_3"/>
<dbReference type="Proteomes" id="UP000003959">
    <property type="component" value="Unassembled WGS sequence"/>
</dbReference>
<evidence type="ECO:0000313" key="2">
    <source>
        <dbReference type="Proteomes" id="UP000003959"/>
    </source>
</evidence>
<keyword evidence="2" id="KW-1185">Reference proteome</keyword>
<dbReference type="EMBL" id="GL890971">
    <property type="protein sequence ID" value="EGJ28884.1"/>
    <property type="molecule type" value="Genomic_DNA"/>
</dbReference>
<name>F4Y2P0_9CYAN</name>
<dbReference type="AlphaFoldDB" id="F4Y2P0"/>
<protein>
    <submittedName>
        <fullName evidence="1">Uncharacterized protein</fullName>
    </submittedName>
</protein>
<organism evidence="1 2">
    <name type="scientific">Moorena producens 3L</name>
    <dbReference type="NCBI Taxonomy" id="489825"/>
    <lineage>
        <taxon>Bacteria</taxon>
        <taxon>Bacillati</taxon>
        <taxon>Cyanobacteriota</taxon>
        <taxon>Cyanophyceae</taxon>
        <taxon>Coleofasciculales</taxon>
        <taxon>Coleofasciculaceae</taxon>
        <taxon>Moorena</taxon>
    </lineage>
</organism>
<reference evidence="2" key="1">
    <citation type="journal article" date="2011" name="Proc. Natl. Acad. Sci. U.S.A.">
        <title>Genomic insights into the physiology and ecology of the marine filamentous cyanobacterium Lyngbya majuscula.</title>
        <authorList>
            <person name="Jones A.C."/>
            <person name="Monroe E.A."/>
            <person name="Podell S."/>
            <person name="Hess W.R."/>
            <person name="Klages S."/>
            <person name="Esquenazi E."/>
            <person name="Niessen S."/>
            <person name="Hoover H."/>
            <person name="Rothmann M."/>
            <person name="Lasken R.S."/>
            <person name="Yates J.R.III."/>
            <person name="Reinhardt R."/>
            <person name="Kube M."/>
            <person name="Burkart M.D."/>
            <person name="Allen E.E."/>
            <person name="Dorrestein P.C."/>
            <person name="Gerwick W.H."/>
            <person name="Gerwick L."/>
        </authorList>
    </citation>
    <scope>NUCLEOTIDE SEQUENCE [LARGE SCALE GENOMIC DNA]</scope>
    <source>
        <strain evidence="2">3L</strain>
    </source>
</reference>
<evidence type="ECO:0000313" key="1">
    <source>
        <dbReference type="EMBL" id="EGJ28884.1"/>
    </source>
</evidence>